<dbReference type="EMBL" id="VSRR010017595">
    <property type="protein sequence ID" value="MPC60505.1"/>
    <property type="molecule type" value="Genomic_DNA"/>
</dbReference>
<gene>
    <name evidence="2" type="ORF">E2C01_054552</name>
</gene>
<proteinExistence type="predicted"/>
<organism evidence="2 3">
    <name type="scientific">Portunus trituberculatus</name>
    <name type="common">Swimming crab</name>
    <name type="synonym">Neptunus trituberculatus</name>
    <dbReference type="NCBI Taxonomy" id="210409"/>
    <lineage>
        <taxon>Eukaryota</taxon>
        <taxon>Metazoa</taxon>
        <taxon>Ecdysozoa</taxon>
        <taxon>Arthropoda</taxon>
        <taxon>Crustacea</taxon>
        <taxon>Multicrustacea</taxon>
        <taxon>Malacostraca</taxon>
        <taxon>Eumalacostraca</taxon>
        <taxon>Eucarida</taxon>
        <taxon>Decapoda</taxon>
        <taxon>Pleocyemata</taxon>
        <taxon>Brachyura</taxon>
        <taxon>Eubrachyura</taxon>
        <taxon>Portunoidea</taxon>
        <taxon>Portunidae</taxon>
        <taxon>Portuninae</taxon>
        <taxon>Portunus</taxon>
    </lineage>
</organism>
<keyword evidence="3" id="KW-1185">Reference proteome</keyword>
<name>A0A5B7GSZ1_PORTR</name>
<feature type="compositionally biased region" description="Low complexity" evidence="1">
    <location>
        <begin position="15"/>
        <end position="36"/>
    </location>
</feature>
<feature type="compositionally biased region" description="Low complexity" evidence="1">
    <location>
        <begin position="69"/>
        <end position="78"/>
    </location>
</feature>
<dbReference type="AlphaFoldDB" id="A0A5B7GSZ1"/>
<evidence type="ECO:0000313" key="3">
    <source>
        <dbReference type="Proteomes" id="UP000324222"/>
    </source>
</evidence>
<comment type="caution">
    <text evidence="2">The sequence shown here is derived from an EMBL/GenBank/DDBJ whole genome shotgun (WGS) entry which is preliminary data.</text>
</comment>
<accession>A0A5B7GSZ1</accession>
<dbReference type="Proteomes" id="UP000324222">
    <property type="component" value="Unassembled WGS sequence"/>
</dbReference>
<feature type="region of interest" description="Disordered" evidence="1">
    <location>
        <begin position="1"/>
        <end position="97"/>
    </location>
</feature>
<reference evidence="2 3" key="1">
    <citation type="submission" date="2019-05" db="EMBL/GenBank/DDBJ databases">
        <title>Another draft genome of Portunus trituberculatus and its Hox gene families provides insights of decapod evolution.</title>
        <authorList>
            <person name="Jeong J.-H."/>
            <person name="Song I."/>
            <person name="Kim S."/>
            <person name="Choi T."/>
            <person name="Kim D."/>
            <person name="Ryu S."/>
            <person name="Kim W."/>
        </authorList>
    </citation>
    <scope>NUCLEOTIDE SEQUENCE [LARGE SCALE GENOMIC DNA]</scope>
    <source>
        <tissue evidence="2">Muscle</tissue>
    </source>
</reference>
<sequence>MAAPRAGLGGGGARRGAPSPGGRQVGGVRRPARAGGDPSSPEASSVRPAESTTTAESGVRSCGTERRGACPPRAGRGARPLEELGSESEPRGARPSP</sequence>
<evidence type="ECO:0000313" key="2">
    <source>
        <dbReference type="EMBL" id="MPC60505.1"/>
    </source>
</evidence>
<feature type="compositionally biased region" description="Basic and acidic residues" evidence="1">
    <location>
        <begin position="88"/>
        <end position="97"/>
    </location>
</feature>
<protein>
    <submittedName>
        <fullName evidence="2">Uncharacterized protein</fullName>
    </submittedName>
</protein>
<evidence type="ECO:0000256" key="1">
    <source>
        <dbReference type="SAM" id="MobiDB-lite"/>
    </source>
</evidence>